<keyword evidence="4" id="KW-1185">Reference proteome</keyword>
<proteinExistence type="predicted"/>
<protein>
    <submittedName>
        <fullName evidence="3">Biotin/lipoyl attachment domain-containing protein</fullName>
    </submittedName>
</protein>
<dbReference type="Gene3D" id="2.40.50.100">
    <property type="match status" value="1"/>
</dbReference>
<dbReference type="AlphaFoldDB" id="D3QBS9"/>
<dbReference type="FunFam" id="2.40.50.100:FF:000003">
    <property type="entry name" value="Acetyl-CoA carboxylase biotin carboxyl carrier protein"/>
    <property type="match status" value="1"/>
</dbReference>
<evidence type="ECO:0000259" key="2">
    <source>
        <dbReference type="PROSITE" id="PS50968"/>
    </source>
</evidence>
<dbReference type="PANTHER" id="PTHR45266">
    <property type="entry name" value="OXALOACETATE DECARBOXYLASE ALPHA CHAIN"/>
    <property type="match status" value="1"/>
</dbReference>
<evidence type="ECO:0000313" key="3">
    <source>
        <dbReference type="EMBL" id="ADD44818.1"/>
    </source>
</evidence>
<dbReference type="OrthoDB" id="163546at2"/>
<dbReference type="SUPFAM" id="SSF51230">
    <property type="entry name" value="Single hybrid motif"/>
    <property type="match status" value="1"/>
</dbReference>
<reference evidence="3 4" key="1">
    <citation type="journal article" date="2009" name="Stand. Genomic Sci.">
        <title>Complete genome sequence of Stackebrandtia nassauensis type strain (LLR-40K-21).</title>
        <authorList>
            <person name="Munk C."/>
            <person name="Lapidus A."/>
            <person name="Copeland A."/>
            <person name="Jando M."/>
            <person name="Mayilraj S."/>
            <person name="Glavina Del Rio T."/>
            <person name="Nolan M."/>
            <person name="Chen F."/>
            <person name="Lucas S."/>
            <person name="Tice H."/>
            <person name="Cheng J.F."/>
            <person name="Han C."/>
            <person name="Detter J.C."/>
            <person name="Bruce D."/>
            <person name="Goodwin L."/>
            <person name="Chain P."/>
            <person name="Pitluck S."/>
            <person name="Goker M."/>
            <person name="Ovchinikova G."/>
            <person name="Pati A."/>
            <person name="Ivanova N."/>
            <person name="Mavromatis K."/>
            <person name="Chen A."/>
            <person name="Palaniappan K."/>
            <person name="Land M."/>
            <person name="Hauser L."/>
            <person name="Chang Y.J."/>
            <person name="Jeffries C.D."/>
            <person name="Bristow J."/>
            <person name="Eisen J.A."/>
            <person name="Markowitz V."/>
            <person name="Hugenholtz P."/>
            <person name="Kyrpides N.C."/>
            <person name="Klenk H.P."/>
        </authorList>
    </citation>
    <scope>NUCLEOTIDE SEQUENCE [LARGE SCALE GENOMIC DNA]</scope>
    <source>
        <strain evidence="4">DSM 44728 / CIP 108903 / NRRL B-16338 / NBRC 102104 / LLR-40K-21</strain>
    </source>
</reference>
<dbReference type="InterPro" id="IPR050709">
    <property type="entry name" value="Biotin_Carboxyl_Carrier/Decarb"/>
</dbReference>
<keyword evidence="1" id="KW-0092">Biotin</keyword>
<evidence type="ECO:0000313" key="4">
    <source>
        <dbReference type="Proteomes" id="UP000000844"/>
    </source>
</evidence>
<dbReference type="KEGG" id="sna:Snas_5183"/>
<dbReference type="Proteomes" id="UP000000844">
    <property type="component" value="Chromosome"/>
</dbReference>
<dbReference type="CDD" id="cd06850">
    <property type="entry name" value="biotinyl_domain"/>
    <property type="match status" value="1"/>
</dbReference>
<dbReference type="STRING" id="446470.Snas_5183"/>
<dbReference type="PANTHER" id="PTHR45266:SF3">
    <property type="entry name" value="OXALOACETATE DECARBOXYLASE ALPHA CHAIN"/>
    <property type="match status" value="1"/>
</dbReference>
<accession>D3QBS9</accession>
<evidence type="ECO:0000256" key="1">
    <source>
        <dbReference type="ARBA" id="ARBA00023267"/>
    </source>
</evidence>
<gene>
    <name evidence="3" type="ordered locus">Snas_5183</name>
</gene>
<dbReference type="InterPro" id="IPR011053">
    <property type="entry name" value="Single_hybrid_motif"/>
</dbReference>
<name>D3QBS9_STANL</name>
<dbReference type="eggNOG" id="COG1038">
    <property type="taxonomic scope" value="Bacteria"/>
</dbReference>
<dbReference type="PROSITE" id="PS50968">
    <property type="entry name" value="BIOTINYL_LIPOYL"/>
    <property type="match status" value="1"/>
</dbReference>
<organism evidence="3 4">
    <name type="scientific">Stackebrandtia nassauensis (strain DSM 44728 / CIP 108903 / NRRL B-16338 / NBRC 102104 / LLR-40K-21)</name>
    <dbReference type="NCBI Taxonomy" id="446470"/>
    <lineage>
        <taxon>Bacteria</taxon>
        <taxon>Bacillati</taxon>
        <taxon>Actinomycetota</taxon>
        <taxon>Actinomycetes</taxon>
        <taxon>Glycomycetales</taxon>
        <taxon>Glycomycetaceae</taxon>
        <taxon>Stackebrandtia</taxon>
    </lineage>
</organism>
<dbReference type="HOGENOM" id="CLU_016733_9_1_11"/>
<sequence length="71" mass="7581">MAEEVRAEMVANVWKVVAKKGDTVTDADPIVILESMKMEIPVHAEDEGTVAEIAVSEGDVVSEGDLIAVIE</sequence>
<feature type="domain" description="Lipoyl-binding" evidence="2">
    <location>
        <begin position="1"/>
        <end position="71"/>
    </location>
</feature>
<dbReference type="EMBL" id="CP001778">
    <property type="protein sequence ID" value="ADD44818.1"/>
    <property type="molecule type" value="Genomic_DNA"/>
</dbReference>
<dbReference type="RefSeq" id="WP_013020389.1">
    <property type="nucleotide sequence ID" value="NC_013947.1"/>
</dbReference>
<dbReference type="Pfam" id="PF00364">
    <property type="entry name" value="Biotin_lipoyl"/>
    <property type="match status" value="1"/>
</dbReference>
<dbReference type="NCBIfam" id="NF004547">
    <property type="entry name" value="PRK05889.1"/>
    <property type="match status" value="1"/>
</dbReference>
<dbReference type="InterPro" id="IPR000089">
    <property type="entry name" value="Biotin_lipoyl"/>
</dbReference>